<dbReference type="Gramene" id="NC3G0014240.1">
    <property type="protein sequence ID" value="NC3G0014240.1:cds"/>
    <property type="gene ID" value="NC3G0014240"/>
</dbReference>
<feature type="region of interest" description="Disordered" evidence="1">
    <location>
        <begin position="93"/>
        <end position="152"/>
    </location>
</feature>
<feature type="region of interest" description="Disordered" evidence="1">
    <location>
        <begin position="210"/>
        <end position="243"/>
    </location>
</feature>
<dbReference type="EMBL" id="LR721781">
    <property type="protein sequence ID" value="VVW12200.1"/>
    <property type="molecule type" value="Genomic_DNA"/>
</dbReference>
<accession>A0A5K1BF54</accession>
<feature type="region of interest" description="Disordered" evidence="1">
    <location>
        <begin position="463"/>
        <end position="502"/>
    </location>
</feature>
<dbReference type="InterPro" id="IPR007651">
    <property type="entry name" value="Lipin_N"/>
</dbReference>
<dbReference type="AlphaFoldDB" id="A0A5K1BF54"/>
<dbReference type="InterPro" id="IPR026058">
    <property type="entry name" value="LIPIN"/>
</dbReference>
<name>A0A5K1BF54_9MAGN</name>
<evidence type="ECO:0000259" key="2">
    <source>
        <dbReference type="Pfam" id="PF04571"/>
    </source>
</evidence>
<feature type="compositionally biased region" description="Basic and acidic residues" evidence="1">
    <location>
        <begin position="231"/>
        <end position="243"/>
    </location>
</feature>
<dbReference type="PANTHER" id="PTHR12181:SF12">
    <property type="entry name" value="PHOSPHATIDATE PHOSPHATASE"/>
    <property type="match status" value="1"/>
</dbReference>
<organism evidence="3">
    <name type="scientific">Nymphaea colorata</name>
    <name type="common">pocket water lily</name>
    <dbReference type="NCBI Taxonomy" id="210225"/>
    <lineage>
        <taxon>Eukaryota</taxon>
        <taxon>Viridiplantae</taxon>
        <taxon>Streptophyta</taxon>
        <taxon>Embryophyta</taxon>
        <taxon>Tracheophyta</taxon>
        <taxon>Spermatophyta</taxon>
        <taxon>Magnoliopsida</taxon>
        <taxon>Nymphaeales</taxon>
        <taxon>Nymphaeaceae</taxon>
        <taxon>Nymphaea</taxon>
    </lineage>
</organism>
<protein>
    <recommendedName>
        <fullName evidence="2">Lipin N-terminal domain-containing protein</fullName>
    </recommendedName>
</protein>
<evidence type="ECO:0000256" key="1">
    <source>
        <dbReference type="SAM" id="MobiDB-lite"/>
    </source>
</evidence>
<feature type="domain" description="Lipin N-terminal" evidence="2">
    <location>
        <begin position="1"/>
        <end position="97"/>
    </location>
</feature>
<gene>
    <name evidence="3" type="ORF">NYM_LOCUS14306</name>
</gene>
<reference evidence="3" key="1">
    <citation type="submission" date="2019-09" db="EMBL/GenBank/DDBJ databases">
        <authorList>
            <person name="Zhang L."/>
        </authorList>
    </citation>
    <scope>NUCLEOTIDE SEQUENCE</scope>
</reference>
<dbReference type="GO" id="GO:0008195">
    <property type="term" value="F:phosphatidate phosphatase activity"/>
    <property type="evidence" value="ECO:0007669"/>
    <property type="project" value="TreeGrafter"/>
</dbReference>
<dbReference type="PANTHER" id="PTHR12181">
    <property type="entry name" value="LIPIN"/>
    <property type="match status" value="1"/>
</dbReference>
<sequence length="556" mass="60701">MNAVERLGSYITRGVYTVARPFHPFGGAIDIIVVEQQDGTFKSTPWYVKFGKFQGVLKRREKLVTVSVNGVEAEFHMFLDHKGEAYFLKEVDQDDDDGAPSAPSSGEDTEDGKRRKKGSCQSEDLDSRQRSELDEDSMNPARTVINENNGKLLMRTNSRRSRILGLVFGRRSMKGERRDGSGADRIDSLERTEIAADLLEVKWSTNFSDRTKEGTATNSSSLSSISPLTNGRDDPGLAKDRRVGENYDASALILKNSARESPSLPQDDSIVGKNSELDLPGSLNSCSSLECSSVLSLPAEKETQENDCVGIDKELAMSPPLTESESSDEKEPKENGGNVLSTDGVSDVAREVNGDAPSSSNIAPRWNVAEEENCDVDFLELVTSGMKDPSSMLEDSSVGGMDDGMEFSVLQNSCLALEASFPLPKSAEKEEQENDCSGIRAGAQMSTMVIVSKRLNSGAKESNEECTCVTSMAENSKKEGESEDDSLSSSTLEPGVDDANTRTCNDEIVEQETVQKGWTDEVQLNAELLCETTELVNEPTLSRNLLIQVEEKEKII</sequence>
<feature type="region of interest" description="Disordered" evidence="1">
    <location>
        <begin position="317"/>
        <end position="363"/>
    </location>
</feature>
<dbReference type="Pfam" id="PF04571">
    <property type="entry name" value="Lipin_N"/>
    <property type="match status" value="1"/>
</dbReference>
<proteinExistence type="predicted"/>
<evidence type="ECO:0000313" key="3">
    <source>
        <dbReference type="EMBL" id="VVW12200.1"/>
    </source>
</evidence>